<evidence type="ECO:0000313" key="2">
    <source>
        <dbReference type="EMBL" id="SPD31112.1"/>
    </source>
</evidence>
<proteinExistence type="predicted"/>
<sequence>MSFGGFIENSTGGGGARIVTDISYRNSNVNNHHNMRSGALAQPRLVSPPLTKSMFNSSPGLSLGLRGTDEGGRSETETSPPLRHYPSPPKPNPATHAGSRIKTQPTLAARSKPKPNPATHAQTQPTPAARSPTTPTPAVRSKPKPTQTQTQPSNPRPNPTHNRPATKSTPPPTSRQPNI</sequence>
<reference evidence="2" key="1">
    <citation type="submission" date="2018-02" db="EMBL/GenBank/DDBJ databases">
        <authorList>
            <person name="Cohen D.B."/>
            <person name="Kent A.D."/>
        </authorList>
    </citation>
    <scope>NUCLEOTIDE SEQUENCE</scope>
</reference>
<gene>
    <name evidence="2" type="ORF">FSB_LOCUS58994</name>
</gene>
<feature type="compositionally biased region" description="Basic and acidic residues" evidence="1">
    <location>
        <begin position="67"/>
        <end position="76"/>
    </location>
</feature>
<feature type="compositionally biased region" description="Low complexity" evidence="1">
    <location>
        <begin position="117"/>
        <end position="138"/>
    </location>
</feature>
<evidence type="ECO:0000256" key="1">
    <source>
        <dbReference type="SAM" id="MobiDB-lite"/>
    </source>
</evidence>
<protein>
    <submittedName>
        <fullName evidence="2">Uncharacterized protein</fullName>
    </submittedName>
</protein>
<feature type="compositionally biased region" description="Polar residues" evidence="1">
    <location>
        <begin position="144"/>
        <end position="168"/>
    </location>
</feature>
<name>A0A2N9J1P3_FAGSY</name>
<dbReference type="EMBL" id="OIVN01006347">
    <property type="protein sequence ID" value="SPD31112.1"/>
    <property type="molecule type" value="Genomic_DNA"/>
</dbReference>
<dbReference type="AlphaFoldDB" id="A0A2N9J1P3"/>
<feature type="compositionally biased region" description="Pro residues" evidence="1">
    <location>
        <begin position="169"/>
        <end position="179"/>
    </location>
</feature>
<feature type="region of interest" description="Disordered" evidence="1">
    <location>
        <begin position="33"/>
        <end position="179"/>
    </location>
</feature>
<accession>A0A2N9J1P3</accession>
<organism evidence="2">
    <name type="scientific">Fagus sylvatica</name>
    <name type="common">Beechnut</name>
    <dbReference type="NCBI Taxonomy" id="28930"/>
    <lineage>
        <taxon>Eukaryota</taxon>
        <taxon>Viridiplantae</taxon>
        <taxon>Streptophyta</taxon>
        <taxon>Embryophyta</taxon>
        <taxon>Tracheophyta</taxon>
        <taxon>Spermatophyta</taxon>
        <taxon>Magnoliopsida</taxon>
        <taxon>eudicotyledons</taxon>
        <taxon>Gunneridae</taxon>
        <taxon>Pentapetalae</taxon>
        <taxon>rosids</taxon>
        <taxon>fabids</taxon>
        <taxon>Fagales</taxon>
        <taxon>Fagaceae</taxon>
        <taxon>Fagus</taxon>
    </lineage>
</organism>